<evidence type="ECO:0000313" key="3">
    <source>
        <dbReference type="EMBL" id="GLF93227.1"/>
    </source>
</evidence>
<gene>
    <name evidence="3" type="ORF">SYYSPA8_03040</name>
</gene>
<comment type="caution">
    <text evidence="3">The sequence shown here is derived from an EMBL/GenBank/DDBJ whole genome shotgun (WGS) entry which is preliminary data.</text>
</comment>
<reference evidence="3 4" key="1">
    <citation type="submission" date="2022-10" db="EMBL/GenBank/DDBJ databases">
        <title>Draft genome sequence of Streptomyces sp. YSPA8.</title>
        <authorList>
            <person name="Moriuchi R."/>
            <person name="Dohra H."/>
            <person name="Yamamura H."/>
            <person name="Kodani S."/>
        </authorList>
    </citation>
    <scope>NUCLEOTIDE SEQUENCE [LARGE SCALE GENOMIC DNA]</scope>
    <source>
        <strain evidence="3 4">YSPA8</strain>
    </source>
</reference>
<sequence>MAAAATAAAAVPAPTATAAAQPRTAMNGRRFRVNCFELLFVPYCTGRQSLCPRTRGPHHAVGWTFRPAYNLGPGGEGENASAQGNWRLCHRCGAAGYDFAVPVSAST</sequence>
<dbReference type="Proteomes" id="UP001291653">
    <property type="component" value="Unassembled WGS sequence"/>
</dbReference>
<feature type="region of interest" description="Disordered" evidence="1">
    <location>
        <begin position="1"/>
        <end position="23"/>
    </location>
</feature>
<feature type="signal peptide" evidence="2">
    <location>
        <begin position="1"/>
        <end position="18"/>
    </location>
</feature>
<feature type="chain" id="PRO_5047130866" description="Secreted protein" evidence="2">
    <location>
        <begin position="19"/>
        <end position="107"/>
    </location>
</feature>
<organism evidence="3 4">
    <name type="scientific">Streptomyces yaizuensis</name>
    <dbReference type="NCBI Taxonomy" id="2989713"/>
    <lineage>
        <taxon>Bacteria</taxon>
        <taxon>Bacillati</taxon>
        <taxon>Actinomycetota</taxon>
        <taxon>Actinomycetes</taxon>
        <taxon>Kitasatosporales</taxon>
        <taxon>Streptomycetaceae</taxon>
        <taxon>Streptomyces</taxon>
    </lineage>
</organism>
<accession>A0ABQ5NS83</accession>
<evidence type="ECO:0000256" key="2">
    <source>
        <dbReference type="SAM" id="SignalP"/>
    </source>
</evidence>
<name>A0ABQ5NS83_9ACTN</name>
<protein>
    <recommendedName>
        <fullName evidence="5">Secreted protein</fullName>
    </recommendedName>
</protein>
<keyword evidence="2" id="KW-0732">Signal</keyword>
<proteinExistence type="predicted"/>
<evidence type="ECO:0000256" key="1">
    <source>
        <dbReference type="SAM" id="MobiDB-lite"/>
    </source>
</evidence>
<evidence type="ECO:0000313" key="4">
    <source>
        <dbReference type="Proteomes" id="UP001291653"/>
    </source>
</evidence>
<dbReference type="EMBL" id="BSBI01000001">
    <property type="protein sequence ID" value="GLF93227.1"/>
    <property type="molecule type" value="Genomic_DNA"/>
</dbReference>
<keyword evidence="4" id="KW-1185">Reference proteome</keyword>
<evidence type="ECO:0008006" key="5">
    <source>
        <dbReference type="Google" id="ProtNLM"/>
    </source>
</evidence>